<dbReference type="PANTHER" id="PTHR33238">
    <property type="entry name" value="IRON (METAL) DEPENDENT REPRESSOR, DTXR FAMILY"/>
    <property type="match status" value="1"/>
</dbReference>
<comment type="similarity">
    <text evidence="2">Belongs to the DtxR/MntR family.</text>
</comment>
<dbReference type="InterPro" id="IPR050536">
    <property type="entry name" value="DtxR_MntR_Metal-Reg"/>
</dbReference>
<proteinExistence type="inferred from homology"/>
<keyword evidence="10" id="KW-0804">Transcription</keyword>
<comment type="caution">
    <text evidence="15">The sequence shown here is derived from an EMBL/GenBank/DDBJ whole genome shotgun (WGS) entry which is preliminary data.</text>
</comment>
<keyword evidence="7" id="KW-0805">Transcription regulation</keyword>
<evidence type="ECO:0000313" key="16">
    <source>
        <dbReference type="Proteomes" id="UP000824156"/>
    </source>
</evidence>
<keyword evidence="6" id="KW-0678">Repressor</keyword>
<dbReference type="GO" id="GO:0046914">
    <property type="term" value="F:transition metal ion binding"/>
    <property type="evidence" value="ECO:0007669"/>
    <property type="project" value="InterPro"/>
</dbReference>
<reference evidence="15" key="2">
    <citation type="submission" date="2021-04" db="EMBL/GenBank/DDBJ databases">
        <authorList>
            <person name="Gilroy R."/>
        </authorList>
    </citation>
    <scope>NUCLEOTIDE SEQUENCE</scope>
    <source>
        <strain evidence="15">1719</strain>
    </source>
</reference>
<reference evidence="15" key="1">
    <citation type="journal article" date="2021" name="PeerJ">
        <title>Extensive microbial diversity within the chicken gut microbiome revealed by metagenomics and culture.</title>
        <authorList>
            <person name="Gilroy R."/>
            <person name="Ravi A."/>
            <person name="Getino M."/>
            <person name="Pursley I."/>
            <person name="Horton D.L."/>
            <person name="Alikhan N.F."/>
            <person name="Baker D."/>
            <person name="Gharbi K."/>
            <person name="Hall N."/>
            <person name="Watson M."/>
            <person name="Adriaenssens E.M."/>
            <person name="Foster-Nyarko E."/>
            <person name="Jarju S."/>
            <person name="Secka A."/>
            <person name="Antonio M."/>
            <person name="Oren A."/>
            <person name="Chaudhuri R.R."/>
            <person name="La Ragione R."/>
            <person name="Hildebrand F."/>
            <person name="Pallen M.J."/>
        </authorList>
    </citation>
    <scope>NUCLEOTIDE SEQUENCE</scope>
    <source>
        <strain evidence="15">1719</strain>
    </source>
</reference>
<keyword evidence="9" id="KW-0010">Activator</keyword>
<evidence type="ECO:0000256" key="2">
    <source>
        <dbReference type="ARBA" id="ARBA00007871"/>
    </source>
</evidence>
<dbReference type="InterPro" id="IPR036421">
    <property type="entry name" value="Fe_dep_repressor_sf"/>
</dbReference>
<keyword evidence="5" id="KW-0963">Cytoplasm</keyword>
<evidence type="ECO:0000256" key="13">
    <source>
        <dbReference type="ARBA" id="ARBA00032593"/>
    </source>
</evidence>
<comment type="subcellular location">
    <subcellularLocation>
        <location evidence="1">Cytoplasm</location>
    </subcellularLocation>
</comment>
<evidence type="ECO:0000259" key="14">
    <source>
        <dbReference type="PROSITE" id="PS50944"/>
    </source>
</evidence>
<keyword evidence="11" id="KW-0464">Manganese</keyword>
<dbReference type="PANTHER" id="PTHR33238:SF11">
    <property type="entry name" value="TRANSCRIPTIONAL REGULATOR MNTR"/>
    <property type="match status" value="1"/>
</dbReference>
<dbReference type="GO" id="GO:0003700">
    <property type="term" value="F:DNA-binding transcription factor activity"/>
    <property type="evidence" value="ECO:0007669"/>
    <property type="project" value="InterPro"/>
</dbReference>
<dbReference type="Gene3D" id="1.10.60.10">
    <property type="entry name" value="Iron dependent repressor, metal binding and dimerisation domain"/>
    <property type="match status" value="1"/>
</dbReference>
<comment type="subunit">
    <text evidence="3">Homodimer.</text>
</comment>
<dbReference type="InterPro" id="IPR036390">
    <property type="entry name" value="WH_DNA-bd_sf"/>
</dbReference>
<dbReference type="Pfam" id="PF04023">
    <property type="entry name" value="FeoA"/>
    <property type="match status" value="1"/>
</dbReference>
<evidence type="ECO:0000256" key="3">
    <source>
        <dbReference type="ARBA" id="ARBA00011738"/>
    </source>
</evidence>
<dbReference type="GO" id="GO:0046983">
    <property type="term" value="F:protein dimerization activity"/>
    <property type="evidence" value="ECO:0007669"/>
    <property type="project" value="InterPro"/>
</dbReference>
<accession>A0A9D2AZC2</accession>
<dbReference type="Pfam" id="PF01325">
    <property type="entry name" value="Fe_dep_repress"/>
    <property type="match status" value="1"/>
</dbReference>
<dbReference type="Proteomes" id="UP000824156">
    <property type="component" value="Unassembled WGS sequence"/>
</dbReference>
<dbReference type="PROSITE" id="PS50944">
    <property type="entry name" value="HTH_DTXR"/>
    <property type="match status" value="1"/>
</dbReference>
<evidence type="ECO:0000256" key="9">
    <source>
        <dbReference type="ARBA" id="ARBA00023159"/>
    </source>
</evidence>
<dbReference type="AlphaFoldDB" id="A0A9D2AZC2"/>
<dbReference type="SUPFAM" id="SSF47979">
    <property type="entry name" value="Iron-dependent repressor protein, dimerization domain"/>
    <property type="match status" value="1"/>
</dbReference>
<sequence>MDFSQAEENYLKELLSLSLEQGHAPINLLSKRLNIKMPTANSMTKKMAEKELVNYESYKPISLTHKGKREAALILRRHRLTEMFLVEKMGFGWEEVHPIAEQIEHIKSLRFFEKMDEILNYPAFDPHGSPIPDKDGNIIDTNSKLLTKAEVGNTVTFTAVRDSNEDFLKFLNKKNLNLGAKIKILAKESFDSSMSVEIDGSHQEELSAVACERMLVVADK</sequence>
<evidence type="ECO:0000256" key="10">
    <source>
        <dbReference type="ARBA" id="ARBA00023163"/>
    </source>
</evidence>
<dbReference type="Gene3D" id="2.30.30.90">
    <property type="match status" value="1"/>
</dbReference>
<organism evidence="15 16">
    <name type="scientific">Candidatus Sphingobacterium stercoripullorum</name>
    <dbReference type="NCBI Taxonomy" id="2838759"/>
    <lineage>
        <taxon>Bacteria</taxon>
        <taxon>Pseudomonadati</taxon>
        <taxon>Bacteroidota</taxon>
        <taxon>Sphingobacteriia</taxon>
        <taxon>Sphingobacteriales</taxon>
        <taxon>Sphingobacteriaceae</taxon>
        <taxon>Sphingobacterium</taxon>
    </lineage>
</organism>
<gene>
    <name evidence="15" type="ORF">H9853_06875</name>
</gene>
<protein>
    <recommendedName>
        <fullName evidence="4">Transcriptional regulator MntR</fullName>
    </recommendedName>
    <alternativeName>
        <fullName evidence="13">Manganese transport regulator</fullName>
    </alternativeName>
</protein>
<evidence type="ECO:0000256" key="5">
    <source>
        <dbReference type="ARBA" id="ARBA00022490"/>
    </source>
</evidence>
<evidence type="ECO:0000256" key="4">
    <source>
        <dbReference type="ARBA" id="ARBA00022386"/>
    </source>
</evidence>
<keyword evidence="8" id="KW-0238">DNA-binding</keyword>
<evidence type="ECO:0000256" key="1">
    <source>
        <dbReference type="ARBA" id="ARBA00004496"/>
    </source>
</evidence>
<evidence type="ECO:0000256" key="7">
    <source>
        <dbReference type="ARBA" id="ARBA00023015"/>
    </source>
</evidence>
<dbReference type="EMBL" id="DXEZ01000192">
    <property type="protein sequence ID" value="HIX54731.1"/>
    <property type="molecule type" value="Genomic_DNA"/>
</dbReference>
<evidence type="ECO:0000256" key="8">
    <source>
        <dbReference type="ARBA" id="ARBA00023125"/>
    </source>
</evidence>
<dbReference type="InterPro" id="IPR022687">
    <property type="entry name" value="HTH_DTXR"/>
</dbReference>
<evidence type="ECO:0000256" key="6">
    <source>
        <dbReference type="ARBA" id="ARBA00022491"/>
    </source>
</evidence>
<comment type="function">
    <text evidence="12">In the presence of manganese, represses expression of mntH and mntS. Up-regulates expression of mntP.</text>
</comment>
<dbReference type="InterPro" id="IPR038157">
    <property type="entry name" value="FeoA_core_dom"/>
</dbReference>
<dbReference type="SUPFAM" id="SSF46785">
    <property type="entry name" value="Winged helix' DNA-binding domain"/>
    <property type="match status" value="1"/>
</dbReference>
<feature type="domain" description="HTH dtxR-type" evidence="14">
    <location>
        <begin position="1"/>
        <end position="64"/>
    </location>
</feature>
<dbReference type="SMART" id="SM00529">
    <property type="entry name" value="HTH_DTXR"/>
    <property type="match status" value="1"/>
</dbReference>
<evidence type="ECO:0000313" key="15">
    <source>
        <dbReference type="EMBL" id="HIX54731.1"/>
    </source>
</evidence>
<dbReference type="InterPro" id="IPR022689">
    <property type="entry name" value="Iron_dep_repressor"/>
</dbReference>
<dbReference type="GO" id="GO:0003677">
    <property type="term" value="F:DNA binding"/>
    <property type="evidence" value="ECO:0007669"/>
    <property type="project" value="UniProtKB-KW"/>
</dbReference>
<dbReference type="Pfam" id="PF02742">
    <property type="entry name" value="Fe_dep_repr_C"/>
    <property type="match status" value="1"/>
</dbReference>
<dbReference type="Gene3D" id="1.10.10.10">
    <property type="entry name" value="Winged helix-like DNA-binding domain superfamily/Winged helix DNA-binding domain"/>
    <property type="match status" value="1"/>
</dbReference>
<evidence type="ECO:0000256" key="11">
    <source>
        <dbReference type="ARBA" id="ARBA00023211"/>
    </source>
</evidence>
<dbReference type="InterPro" id="IPR007167">
    <property type="entry name" value="Fe-transptr_FeoA-like"/>
</dbReference>
<dbReference type="GO" id="GO:0005737">
    <property type="term" value="C:cytoplasm"/>
    <property type="evidence" value="ECO:0007669"/>
    <property type="project" value="UniProtKB-SubCell"/>
</dbReference>
<name>A0A9D2AZC2_9SPHI</name>
<dbReference type="InterPro" id="IPR001367">
    <property type="entry name" value="Fe_dep_repressor"/>
</dbReference>
<dbReference type="InterPro" id="IPR036388">
    <property type="entry name" value="WH-like_DNA-bd_sf"/>
</dbReference>
<evidence type="ECO:0000256" key="12">
    <source>
        <dbReference type="ARBA" id="ARBA00025185"/>
    </source>
</evidence>